<feature type="compositionally biased region" description="Low complexity" evidence="2">
    <location>
        <begin position="82"/>
        <end position="92"/>
    </location>
</feature>
<dbReference type="Pfam" id="PF03221">
    <property type="entry name" value="HTH_Tnp_Tc5"/>
    <property type="match status" value="1"/>
</dbReference>
<feature type="compositionally biased region" description="Acidic residues" evidence="2">
    <location>
        <begin position="57"/>
        <end position="81"/>
    </location>
</feature>
<dbReference type="Gene3D" id="1.10.10.60">
    <property type="entry name" value="Homeodomain-like"/>
    <property type="match status" value="1"/>
</dbReference>
<sequence>MSLNPNNVAKLLSFVYPLEGATSEFTNVEYEALNYIISYLQELGDNRESLEHDPELESIADSDDNLESSDENDDEDCDSGEEGPSSIASSSSRRSRSPLPRRKIHDLYPRATMSEIVNRYNKAKSPSLELRRITHDYKLVHGRIDIMRMGKHLQKSKRLLEKEIKDDLFVRFLHMRDLDYIISDNDLQTMALEIAKEKGLNDFQASKHFIVNFKQTRKIVSRKITRFTTSRPFSDVQDKQAEENRFKIRITTGLSNHPNLDKVFNSDQTGFTYEMFKGRTLERIGTHHVGGHVQSKSACSHSFTLQPVISATGKLQIPVLVCLQERKRVPKKFARQVSGYEYLKVVHSGSGKMDSNLITTWINDVFLPNGGEGSLLIIDAYPGYKRVMREVNNTTRLVEFEVIPEGATPRLQPLDVYYNRQLKVFYRRLTQIVVRERAPNSKFTVEKMFCPW</sequence>
<dbReference type="AlphaFoldDB" id="A0A1I8AB46"/>
<dbReference type="InterPro" id="IPR006600">
    <property type="entry name" value="HTH_CenpB_DNA-bd_dom"/>
</dbReference>
<evidence type="ECO:0000259" key="3">
    <source>
        <dbReference type="SMART" id="SM00674"/>
    </source>
</evidence>
<feature type="region of interest" description="Disordered" evidence="2">
    <location>
        <begin position="57"/>
        <end position="104"/>
    </location>
</feature>
<dbReference type="Pfam" id="PF03184">
    <property type="entry name" value="DDE_1"/>
    <property type="match status" value="1"/>
</dbReference>
<accession>A0A1I8AB46</accession>
<feature type="domain" description="HTH CENPB-type" evidence="3">
    <location>
        <begin position="158"/>
        <end position="223"/>
    </location>
</feature>
<dbReference type="WBParaSite" id="L893_g3939.t1">
    <property type="protein sequence ID" value="L893_g3939.t1"/>
    <property type="gene ID" value="L893_g3939"/>
</dbReference>
<organism evidence="4 5">
    <name type="scientific">Steinernema glaseri</name>
    <dbReference type="NCBI Taxonomy" id="37863"/>
    <lineage>
        <taxon>Eukaryota</taxon>
        <taxon>Metazoa</taxon>
        <taxon>Ecdysozoa</taxon>
        <taxon>Nematoda</taxon>
        <taxon>Chromadorea</taxon>
        <taxon>Rhabditida</taxon>
        <taxon>Tylenchina</taxon>
        <taxon>Panagrolaimomorpha</taxon>
        <taxon>Strongyloidoidea</taxon>
        <taxon>Steinernematidae</taxon>
        <taxon>Steinernema</taxon>
    </lineage>
</organism>
<evidence type="ECO:0000256" key="2">
    <source>
        <dbReference type="SAM" id="MobiDB-lite"/>
    </source>
</evidence>
<dbReference type="InterPro" id="IPR004875">
    <property type="entry name" value="DDE_SF_endonuclease_dom"/>
</dbReference>
<evidence type="ECO:0000313" key="4">
    <source>
        <dbReference type="Proteomes" id="UP000095287"/>
    </source>
</evidence>
<proteinExistence type="predicted"/>
<evidence type="ECO:0000256" key="1">
    <source>
        <dbReference type="ARBA" id="ARBA00023125"/>
    </source>
</evidence>
<dbReference type="GO" id="GO:0003677">
    <property type="term" value="F:DNA binding"/>
    <property type="evidence" value="ECO:0007669"/>
    <property type="project" value="UniProtKB-KW"/>
</dbReference>
<name>A0A1I8AB46_9BILA</name>
<evidence type="ECO:0000313" key="5">
    <source>
        <dbReference type="WBParaSite" id="L893_g3939.t1"/>
    </source>
</evidence>
<keyword evidence="4" id="KW-1185">Reference proteome</keyword>
<feature type="compositionally biased region" description="Basic residues" evidence="2">
    <location>
        <begin position="93"/>
        <end position="104"/>
    </location>
</feature>
<dbReference type="Proteomes" id="UP000095287">
    <property type="component" value="Unplaced"/>
</dbReference>
<reference evidence="5" key="1">
    <citation type="submission" date="2016-11" db="UniProtKB">
        <authorList>
            <consortium name="WormBaseParasite"/>
        </authorList>
    </citation>
    <scope>IDENTIFICATION</scope>
</reference>
<protein>
    <submittedName>
        <fullName evidence="5">HTH CENPB-type domain-containing protein</fullName>
    </submittedName>
</protein>
<keyword evidence="1" id="KW-0238">DNA-binding</keyword>
<dbReference type="SMART" id="SM00674">
    <property type="entry name" value="CENPB"/>
    <property type="match status" value="1"/>
</dbReference>